<feature type="transmembrane region" description="Helical" evidence="1">
    <location>
        <begin position="987"/>
        <end position="1007"/>
    </location>
</feature>
<dbReference type="Proteomes" id="UP000558284">
    <property type="component" value="Unassembled WGS sequence"/>
</dbReference>
<feature type="domain" description="NACHT" evidence="2">
    <location>
        <begin position="369"/>
        <end position="465"/>
    </location>
</feature>
<name>A0A838BE82_9HYPH</name>
<evidence type="ECO:0000313" key="3">
    <source>
        <dbReference type="EMBL" id="MBA1144846.1"/>
    </source>
</evidence>
<dbReference type="Gene3D" id="2.40.10.120">
    <property type="match status" value="1"/>
</dbReference>
<comment type="caution">
    <text evidence="3">The sequence shown here is derived from an EMBL/GenBank/DDBJ whole genome shotgun (WGS) entry which is preliminary data.</text>
</comment>
<dbReference type="AlphaFoldDB" id="A0A838BE82"/>
<dbReference type="InterPro" id="IPR007111">
    <property type="entry name" value="NACHT_NTPase"/>
</dbReference>
<evidence type="ECO:0000259" key="2">
    <source>
        <dbReference type="Pfam" id="PF05729"/>
    </source>
</evidence>
<evidence type="ECO:0000313" key="4">
    <source>
        <dbReference type="Proteomes" id="UP000558284"/>
    </source>
</evidence>
<feature type="transmembrane region" description="Helical" evidence="1">
    <location>
        <begin position="1132"/>
        <end position="1154"/>
    </location>
</feature>
<keyword evidence="1" id="KW-0472">Membrane</keyword>
<evidence type="ECO:0000256" key="1">
    <source>
        <dbReference type="SAM" id="Phobius"/>
    </source>
</evidence>
<keyword evidence="1" id="KW-1133">Transmembrane helix</keyword>
<feature type="transmembrane region" description="Helical" evidence="1">
    <location>
        <begin position="1055"/>
        <end position="1074"/>
    </location>
</feature>
<dbReference type="Gene3D" id="3.40.50.300">
    <property type="entry name" value="P-loop containing nucleotide triphosphate hydrolases"/>
    <property type="match status" value="1"/>
</dbReference>
<gene>
    <name evidence="3" type="ORF">H0241_32135</name>
</gene>
<keyword evidence="1" id="KW-0812">Transmembrane</keyword>
<dbReference type="InterPro" id="IPR027417">
    <property type="entry name" value="P-loop_NTPase"/>
</dbReference>
<protein>
    <submittedName>
        <fullName evidence="3">Trypsin-like peptidase domain-containing protein</fullName>
    </submittedName>
</protein>
<keyword evidence="4" id="KW-1185">Reference proteome</keyword>
<organism evidence="3 4">
    <name type="scientific">Mesorhizobium neociceri</name>
    <dbReference type="NCBI Taxonomy" id="1307853"/>
    <lineage>
        <taxon>Bacteria</taxon>
        <taxon>Pseudomonadati</taxon>
        <taxon>Pseudomonadota</taxon>
        <taxon>Alphaproteobacteria</taxon>
        <taxon>Hyphomicrobiales</taxon>
        <taxon>Phyllobacteriaceae</taxon>
        <taxon>Mesorhizobium</taxon>
    </lineage>
</organism>
<feature type="transmembrane region" description="Helical" evidence="1">
    <location>
        <begin position="1103"/>
        <end position="1120"/>
    </location>
</feature>
<dbReference type="RefSeq" id="WP_181061781.1">
    <property type="nucleotide sequence ID" value="NZ_JACDTY010000028.1"/>
</dbReference>
<dbReference type="Pfam" id="PF13365">
    <property type="entry name" value="Trypsin_2"/>
    <property type="match status" value="1"/>
</dbReference>
<dbReference type="SUPFAM" id="SSF52540">
    <property type="entry name" value="P-loop containing nucleoside triphosphate hydrolases"/>
    <property type="match status" value="1"/>
</dbReference>
<feature type="transmembrane region" description="Helical" evidence="1">
    <location>
        <begin position="932"/>
        <end position="952"/>
    </location>
</feature>
<feature type="transmembrane region" description="Helical" evidence="1">
    <location>
        <begin position="959"/>
        <end position="981"/>
    </location>
</feature>
<dbReference type="Pfam" id="PF05729">
    <property type="entry name" value="NACHT"/>
    <property type="match status" value="1"/>
</dbReference>
<dbReference type="InterPro" id="IPR009003">
    <property type="entry name" value="Peptidase_S1_PA"/>
</dbReference>
<sequence length="1280" mass="140013">MEALALTIRPPTTAFYHSICEIYDADDQVVGAGMIIDPVRIVTCAHVAAAALGMLGIEGENAVKAGRQRRLKIRRSYLPDQTPMVWLEFYRSRFAPSTDKFADLAVLHRCEGKFTFEPEGGALVPDLSTSLTYGERVIATGFPDDKADARSRLDDAAYVIGAPTPAGWFNVVAEGSGRAVIRGGYSGGPVWSKDQGAVVGISSEANEARGTAAIIPVRLLSSIPKVDIELVQPTAKPTGSEVILTAELSRLSPLRRILEWTAPGLHSWLTLRLEALVEPAERRVLADEMAEFAARLSVEVSGATYLPPLAREPKADAAVGFQPLRQMIRAIGHGYGGGGDGATAELSALSRRSRPVRRLLKLLLTSRDAVILLGDPGSGKSLTLQQTALKIAEINRSRVCPDVSVFVRLGRWTPSQAKERPGLRDVEQLVLDQAPPALKPFIPALARAGRLIAIFDGMDEMSRQRYIEHTSALSEYAVKYVGQVRCLFSCRISDFAPVFPHRRLVLLPFDRRHVLTYLQRQLGQGRISLGRRQVTTDELAQELVAPDFPVRAANPYMLYLLCLYVRDKHDLPTRRIDVLDYFFSSSLDRETKDQQGVHLERNLMFDQLGLLALEVTTRNAGSEILRVEVDSVLGKLAGAVVRLACDAGILVQAVNEDERVPAAIRFSNHRAQEFFTAHALVESAESFQWANKLDIPRWQETLVNLAQFGGDRGGGAELAKTLDAAISGVQSIQETTARSLAEADAAERAHLAARVARDLGATDERAHLVRSTEAAIIFLAKSADAVSRAATLRIVHQLPEIGGSVLALLLNDVSQWVRDQARLVAAEVSKSDPKQRLAEGIIDDYALGETLFRLPAYLATAKRLRSRGMAIAAGIASICFITQLFLMTASGPVLGMYIHANAPELFKIIGVNKTEIGRLAGERVWFEIDRNWPLIMGLQLIVAIGASLTVIARRIPQSWIFVLGAGALANIAPLFILFAWFSAEHASVAGITHFIFVSIAIFQYSFFAIALGSGALYCLCSIPLGVFLASWVKSPSLVHKTWQKILSESGSLERIKGIAFGVIGFGIIILIVALSPKGVLSMLRVFVIQFPILPEAADVPVSISMWIALSGLVIVIFRYIHGNRDLLEGAIFTAFFAAVPSVIAGIYWIVVLIGRLLSRLDGFWQYIIYPVLIVITVGLMSAGLFAFYKILLAILAIFRSRLIENSTSAEVRASFRKIDASVQPMVIAAVTPERLHLSIDDTIALLQQMYGDAKSAFVCDTLDRKRAELLALRRHKESEN</sequence>
<dbReference type="SUPFAM" id="SSF50494">
    <property type="entry name" value="Trypsin-like serine proteases"/>
    <property type="match status" value="1"/>
</dbReference>
<proteinExistence type="predicted"/>
<dbReference type="EMBL" id="JACDTY010000028">
    <property type="protein sequence ID" value="MBA1144846.1"/>
    <property type="molecule type" value="Genomic_DNA"/>
</dbReference>
<feature type="transmembrane region" description="Helical" evidence="1">
    <location>
        <begin position="1014"/>
        <end position="1032"/>
    </location>
</feature>
<reference evidence="3 4" key="1">
    <citation type="submission" date="2020-07" db="EMBL/GenBank/DDBJ databases">
        <title>Definition of the novel symbiovar canariense within Mesorhizobium novociceri, a new species of genus Mesorhizobium nodulating Cicer canariense in the Caldera de Taburiente National Park (La Palma, Canary Islands).</title>
        <authorList>
            <person name="Leon-Barrios M."/>
            <person name="Perez-Yepez J."/>
            <person name="Flores-Felix J.D."/>
            <person name="Ramirez-Baena M.H."/>
            <person name="Pulido-Suarez L."/>
            <person name="Igual J.M."/>
            <person name="Velazquez E."/>
            <person name="Peix A."/>
        </authorList>
    </citation>
    <scope>NUCLEOTIDE SEQUENCE [LARGE SCALE GENOMIC DNA]</scope>
    <source>
        <strain evidence="3 4">CCANP35</strain>
    </source>
</reference>
<feature type="transmembrane region" description="Helical" evidence="1">
    <location>
        <begin position="1166"/>
        <end position="1198"/>
    </location>
</feature>
<accession>A0A838BE82</accession>